<name>A0A7R9Q734_9ACAR</name>
<evidence type="ECO:0000313" key="1">
    <source>
        <dbReference type="EMBL" id="CAD7633954.1"/>
    </source>
</evidence>
<reference evidence="1" key="1">
    <citation type="submission" date="2020-11" db="EMBL/GenBank/DDBJ databases">
        <authorList>
            <person name="Tran Van P."/>
        </authorList>
    </citation>
    <scope>NUCLEOTIDE SEQUENCE</scope>
</reference>
<organism evidence="1">
    <name type="scientific">Medioppia subpectinata</name>
    <dbReference type="NCBI Taxonomy" id="1979941"/>
    <lineage>
        <taxon>Eukaryota</taxon>
        <taxon>Metazoa</taxon>
        <taxon>Ecdysozoa</taxon>
        <taxon>Arthropoda</taxon>
        <taxon>Chelicerata</taxon>
        <taxon>Arachnida</taxon>
        <taxon>Acari</taxon>
        <taxon>Acariformes</taxon>
        <taxon>Sarcoptiformes</taxon>
        <taxon>Oribatida</taxon>
        <taxon>Brachypylina</taxon>
        <taxon>Oppioidea</taxon>
        <taxon>Oppiidae</taxon>
        <taxon>Medioppia</taxon>
    </lineage>
</organism>
<evidence type="ECO:0000313" key="2">
    <source>
        <dbReference type="Proteomes" id="UP000759131"/>
    </source>
</evidence>
<proteinExistence type="predicted"/>
<sequence>MNCNRRLIGTEYQCLGITYRRRHSALRRKGVVS</sequence>
<gene>
    <name evidence="1" type="ORF">OSB1V03_LOCUS14350</name>
</gene>
<accession>A0A7R9Q734</accession>
<dbReference type="AlphaFoldDB" id="A0A7R9Q734"/>
<dbReference type="EMBL" id="CAJPIZ010013698">
    <property type="protein sequence ID" value="CAG2114384.1"/>
    <property type="molecule type" value="Genomic_DNA"/>
</dbReference>
<dbReference type="Proteomes" id="UP000759131">
    <property type="component" value="Unassembled WGS sequence"/>
</dbReference>
<keyword evidence="2" id="KW-1185">Reference proteome</keyword>
<protein>
    <submittedName>
        <fullName evidence="1">Uncharacterized protein</fullName>
    </submittedName>
</protein>
<dbReference type="EMBL" id="OC868273">
    <property type="protein sequence ID" value="CAD7633954.1"/>
    <property type="molecule type" value="Genomic_DNA"/>
</dbReference>